<organism evidence="1 2">
    <name type="scientific">Aerococcus urinaehominis</name>
    <dbReference type="NCBI Taxonomy" id="128944"/>
    <lineage>
        <taxon>Bacteria</taxon>
        <taxon>Bacillati</taxon>
        <taxon>Bacillota</taxon>
        <taxon>Bacilli</taxon>
        <taxon>Lactobacillales</taxon>
        <taxon>Aerococcaceae</taxon>
        <taxon>Aerococcus</taxon>
    </lineage>
</organism>
<protein>
    <submittedName>
        <fullName evidence="1">Uncharacterized protein</fullName>
    </submittedName>
</protein>
<dbReference type="Pfam" id="PF00583">
    <property type="entry name" value="Acetyltransf_1"/>
    <property type="match status" value="1"/>
</dbReference>
<name>A0A0X8FM33_9LACT</name>
<evidence type="ECO:0000313" key="2">
    <source>
        <dbReference type="Proteomes" id="UP000062260"/>
    </source>
</evidence>
<dbReference type="KEGG" id="auh:AWM75_07550"/>
<dbReference type="PROSITE" id="PS51186">
    <property type="entry name" value="GNAT"/>
    <property type="match status" value="1"/>
</dbReference>
<keyword evidence="2" id="KW-1185">Reference proteome</keyword>
<dbReference type="AlphaFoldDB" id="A0A0X8FM33"/>
<dbReference type="SUPFAM" id="SSF55729">
    <property type="entry name" value="Acyl-CoA N-acyltransferases (Nat)"/>
    <property type="match status" value="1"/>
</dbReference>
<proteinExistence type="predicted"/>
<evidence type="ECO:0000313" key="1">
    <source>
        <dbReference type="EMBL" id="AMB99828.1"/>
    </source>
</evidence>
<reference evidence="1 2" key="1">
    <citation type="journal article" date="2016" name="Genome Announc.">
        <title>Complete Genome Sequences of Aerococcus christensenii CCUG 28831T, Aerococcus sanguinicola CCUG 43001T, Aerococcus urinae CCUG 36881T, Aerococcus urinaeequi CCUG 28094T, Aerococcus urinaehominis CCUG 42038 BT, and Aerococcus viridans CCUG 4311T.</title>
        <authorList>
            <person name="Carkaci D."/>
            <person name="Dargis R."/>
            <person name="Nielsen X.C."/>
            <person name="Skovgaard O."/>
            <person name="Fuursted K."/>
            <person name="Christensen J.J."/>
        </authorList>
    </citation>
    <scope>NUCLEOTIDE SEQUENCE [LARGE SCALE GENOMIC DNA]</scope>
    <source>
        <strain evidence="1 2">CCUG42038B</strain>
    </source>
</reference>
<dbReference type="Proteomes" id="UP000062260">
    <property type="component" value="Chromosome"/>
</dbReference>
<sequence length="168" mass="19075">MSKEFRRLSLENHQDYYQLVHAAYSQIETPGVSFQAISASQEEMSDWLVNVPTYGMFVDQVLVACVSLRLPWGPQPGYDIYPHIGRLATHPAYAGRGYASQIYHWLEAEIVVKQLASPYLTLGTAANDSRLVKMYEKWGFQPQFEKQLAGNTHLTLFFKKSLLKNGGD</sequence>
<reference evidence="2" key="2">
    <citation type="submission" date="2016-01" db="EMBL/GenBank/DDBJ databases">
        <title>Six Aerococcus type strain genome sequencing and assembly using PacBio and Illumina Hiseq.</title>
        <authorList>
            <person name="Carkaci D."/>
            <person name="Dargis R."/>
            <person name="Nielsen X.C."/>
            <person name="Skovgaard O."/>
            <person name="Fuursted K."/>
            <person name="Christensen J.J."/>
        </authorList>
    </citation>
    <scope>NUCLEOTIDE SEQUENCE [LARGE SCALE GENOMIC DNA]</scope>
    <source>
        <strain evidence="2">CCUG42038B</strain>
    </source>
</reference>
<accession>A0A0X8FM33</accession>
<dbReference type="OrthoDB" id="8116329at2"/>
<dbReference type="InterPro" id="IPR016181">
    <property type="entry name" value="Acyl_CoA_acyltransferase"/>
</dbReference>
<gene>
    <name evidence="1" type="ORF">AWM75_07550</name>
</gene>
<dbReference type="GO" id="GO:0016747">
    <property type="term" value="F:acyltransferase activity, transferring groups other than amino-acyl groups"/>
    <property type="evidence" value="ECO:0007669"/>
    <property type="project" value="InterPro"/>
</dbReference>
<dbReference type="RefSeq" id="WP_067980363.1">
    <property type="nucleotide sequence ID" value="NZ_CP014163.1"/>
</dbReference>
<dbReference type="CDD" id="cd04301">
    <property type="entry name" value="NAT_SF"/>
    <property type="match status" value="1"/>
</dbReference>
<dbReference type="STRING" id="128944.AWM75_07550"/>
<dbReference type="EMBL" id="CP014163">
    <property type="protein sequence ID" value="AMB99828.1"/>
    <property type="molecule type" value="Genomic_DNA"/>
</dbReference>
<dbReference type="Gene3D" id="3.40.630.30">
    <property type="match status" value="1"/>
</dbReference>
<dbReference type="InterPro" id="IPR000182">
    <property type="entry name" value="GNAT_dom"/>
</dbReference>